<dbReference type="Proteomes" id="UP001230978">
    <property type="component" value="Chromosome"/>
</dbReference>
<dbReference type="RefSeq" id="WP_281467026.1">
    <property type="nucleotide sequence ID" value="NZ_CP124535.1"/>
</dbReference>
<name>A0ABY8Q7T3_9RHOB</name>
<dbReference type="Pfam" id="PF05050">
    <property type="entry name" value="Methyltransf_21"/>
    <property type="match status" value="1"/>
</dbReference>
<dbReference type="Gene3D" id="3.40.50.150">
    <property type="entry name" value="Vaccinia Virus protein VP39"/>
    <property type="match status" value="1"/>
</dbReference>
<dbReference type="GO" id="GO:0032259">
    <property type="term" value="P:methylation"/>
    <property type="evidence" value="ECO:0007669"/>
    <property type="project" value="UniProtKB-KW"/>
</dbReference>
<dbReference type="SUPFAM" id="SSF53335">
    <property type="entry name" value="S-adenosyl-L-methionine-dependent methyltransferases"/>
    <property type="match status" value="1"/>
</dbReference>
<proteinExistence type="predicted"/>
<keyword evidence="4" id="KW-1185">Reference proteome</keyword>
<accession>A0ABY8Q7T3</accession>
<dbReference type="EMBL" id="CP124535">
    <property type="protein sequence ID" value="WGV16571.1"/>
    <property type="molecule type" value="Genomic_DNA"/>
</dbReference>
<protein>
    <submittedName>
        <fullName evidence="3">FkbM family methyltransferase</fullName>
    </submittedName>
</protein>
<feature type="domain" description="Methyltransferase FkbM" evidence="2">
    <location>
        <begin position="185"/>
        <end position="271"/>
    </location>
</feature>
<feature type="region of interest" description="Disordered" evidence="1">
    <location>
        <begin position="1"/>
        <end position="21"/>
    </location>
</feature>
<sequence>MAKTKTSPARKGKAMSRPYAGKSGVKAAATPQVKAVTAGGTAAAAAAAKAVLREIVAPPAPAPAVTIVARLHGIEVPAAPHLDAALRQAIDEGRYEAREIRAALACIPKGARILELGASTGIVGAVLARQLAPAAMLSVEADPRAMEAIRALHSHNGLSEVISLRNAVVLSAPDAAESVELFLRENGVGVSILPPDGGEAKPVAVPVLRYADLAAEFPHDAIMMDIEGAELDFLRHADLSAVKIVVGEFHRDVYGRPGMRECRELLAAQGFAMDEEQSRNGVWAWVRV</sequence>
<dbReference type="InterPro" id="IPR029063">
    <property type="entry name" value="SAM-dependent_MTases_sf"/>
</dbReference>
<dbReference type="InterPro" id="IPR006342">
    <property type="entry name" value="FkbM_mtfrase"/>
</dbReference>
<reference evidence="3 4" key="1">
    <citation type="submission" date="2023-04" db="EMBL/GenBank/DDBJ databases">
        <title>YMD61, complete Genome.</title>
        <authorList>
            <person name="Zhang J."/>
        </authorList>
    </citation>
    <scope>NUCLEOTIDE SEQUENCE [LARGE SCALE GENOMIC DNA]</scope>
    <source>
        <strain evidence="3 4">YMD61</strain>
    </source>
</reference>
<gene>
    <name evidence="3" type="ORF">QF092_01800</name>
</gene>
<keyword evidence="3" id="KW-0489">Methyltransferase</keyword>
<evidence type="ECO:0000313" key="4">
    <source>
        <dbReference type="Proteomes" id="UP001230978"/>
    </source>
</evidence>
<keyword evidence="3" id="KW-0808">Transferase</keyword>
<dbReference type="GO" id="GO:0008168">
    <property type="term" value="F:methyltransferase activity"/>
    <property type="evidence" value="ECO:0007669"/>
    <property type="project" value="UniProtKB-KW"/>
</dbReference>
<evidence type="ECO:0000256" key="1">
    <source>
        <dbReference type="SAM" id="MobiDB-lite"/>
    </source>
</evidence>
<dbReference type="NCBIfam" id="TIGR01444">
    <property type="entry name" value="fkbM_fam"/>
    <property type="match status" value="1"/>
</dbReference>
<evidence type="ECO:0000313" key="3">
    <source>
        <dbReference type="EMBL" id="WGV16571.1"/>
    </source>
</evidence>
<evidence type="ECO:0000259" key="2">
    <source>
        <dbReference type="Pfam" id="PF05050"/>
    </source>
</evidence>
<organism evidence="3 4">
    <name type="scientific">Fuscovulum ytuae</name>
    <dbReference type="NCBI Taxonomy" id="3042299"/>
    <lineage>
        <taxon>Bacteria</taxon>
        <taxon>Pseudomonadati</taxon>
        <taxon>Pseudomonadota</taxon>
        <taxon>Alphaproteobacteria</taxon>
        <taxon>Rhodobacterales</taxon>
        <taxon>Paracoccaceae</taxon>
        <taxon>Fuscovulum</taxon>
    </lineage>
</organism>